<feature type="chain" id="PRO_5014247873" description="Phosphate starvation-inducible protein PsiF" evidence="1">
    <location>
        <begin position="31"/>
        <end position="94"/>
    </location>
</feature>
<dbReference type="Proteomes" id="UP001523543">
    <property type="component" value="Unassembled WGS sequence"/>
</dbReference>
<evidence type="ECO:0000313" key="2">
    <source>
        <dbReference type="EMBL" id="KXU95429.1"/>
    </source>
</evidence>
<comment type="caution">
    <text evidence="2">The sequence shown here is derived from an EMBL/GenBank/DDBJ whole genome shotgun (WGS) entry which is preliminary data.</text>
</comment>
<reference evidence="4 7" key="2">
    <citation type="submission" date="2022-06" db="EMBL/GenBank/DDBJ databases">
        <title>Acetobacer genomes from food samples.</title>
        <authorList>
            <person name="Sombolestani A."/>
        </authorList>
    </citation>
    <scope>NUCLEOTIDE SEQUENCE [LARGE SCALE GENOMIC DNA]</scope>
    <source>
        <strain evidence="4 7">R-83281</strain>
    </source>
</reference>
<reference evidence="5 6" key="1">
    <citation type="submission" date="2015-06" db="EMBL/GenBank/DDBJ databases">
        <title>Improved classification and identification of acetic acid bacteria using matrix-assisted laser desorption/ionization time-of-flight mass spectrometry; Gluconobacter nephelii and Gluconobacter uchimurae are later heterotypic synonyms of Gluconobacter japonicus and Gluconobacter oxydans, respectively.</title>
        <authorList>
            <person name="Li L."/>
            <person name="Cleenwerck I."/>
            <person name="De Vuyst L."/>
            <person name="Vandamme P."/>
        </authorList>
    </citation>
    <scope>NUCLEOTIDE SEQUENCE [LARGE SCALE GENOMIC DNA]</scope>
    <source>
        <strain evidence="3 5">LMG 1608</strain>
        <strain evidence="2 6">LMG 1625</strain>
    </source>
</reference>
<dbReference type="EMBL" id="LHZY01000003">
    <property type="protein sequence ID" value="KXV72723.1"/>
    <property type="molecule type" value="Genomic_DNA"/>
</dbReference>
<organism evidence="2 6">
    <name type="scientific">Acetobacter cerevisiae</name>
    <dbReference type="NCBI Taxonomy" id="178900"/>
    <lineage>
        <taxon>Bacteria</taxon>
        <taxon>Pseudomonadati</taxon>
        <taxon>Pseudomonadota</taxon>
        <taxon>Alphaproteobacteria</taxon>
        <taxon>Acetobacterales</taxon>
        <taxon>Acetobacteraceae</taxon>
        <taxon>Acetobacter</taxon>
    </lineage>
</organism>
<accession>A0A149QDM6</accession>
<gene>
    <name evidence="2" type="ORF">AD928_05815</name>
    <name evidence="3" type="ORF">AD952_02825</name>
    <name evidence="4" type="ORF">NKW54_07545</name>
</gene>
<evidence type="ECO:0008006" key="8">
    <source>
        <dbReference type="Google" id="ProtNLM"/>
    </source>
</evidence>
<feature type="signal peptide" evidence="1">
    <location>
        <begin position="1"/>
        <end position="30"/>
    </location>
</feature>
<evidence type="ECO:0000313" key="7">
    <source>
        <dbReference type="Proteomes" id="UP001523543"/>
    </source>
</evidence>
<keyword evidence="1" id="KW-0732">Signal</keyword>
<dbReference type="PATRIC" id="fig|178900.5.peg.2903"/>
<dbReference type="AlphaFoldDB" id="A0A149QDM6"/>
<keyword evidence="7" id="KW-1185">Reference proteome</keyword>
<dbReference type="EMBL" id="LHZA01000134">
    <property type="protein sequence ID" value="KXU95429.1"/>
    <property type="molecule type" value="Genomic_DNA"/>
</dbReference>
<name>A0A149QDM6_9PROT</name>
<protein>
    <recommendedName>
        <fullName evidence="8">Phosphate starvation-inducible protein PsiF</fullName>
    </recommendedName>
</protein>
<evidence type="ECO:0000313" key="4">
    <source>
        <dbReference type="EMBL" id="MCP1245793.1"/>
    </source>
</evidence>
<evidence type="ECO:0000313" key="5">
    <source>
        <dbReference type="Proteomes" id="UP000075312"/>
    </source>
</evidence>
<dbReference type="RefSeq" id="WP_062141009.1">
    <property type="nucleotide sequence ID" value="NZ_JAMYZR010000007.1"/>
</dbReference>
<evidence type="ECO:0000313" key="6">
    <source>
        <dbReference type="Proteomes" id="UP000075473"/>
    </source>
</evidence>
<evidence type="ECO:0000256" key="1">
    <source>
        <dbReference type="SAM" id="SignalP"/>
    </source>
</evidence>
<dbReference type="EMBL" id="JAMYZR010000007">
    <property type="protein sequence ID" value="MCP1245793.1"/>
    <property type="molecule type" value="Genomic_DNA"/>
</dbReference>
<evidence type="ECO:0000313" key="3">
    <source>
        <dbReference type="EMBL" id="KXV72723.1"/>
    </source>
</evidence>
<dbReference type="Proteomes" id="UP000075473">
    <property type="component" value="Unassembled WGS sequence"/>
</dbReference>
<sequence>MSILSSKFLRTLCLAAGGAALLGTLTPAHAEDSLRQQQTEACKGDALKLCALAIPNEKKITACMERKKDKLSPKCRAFFDNKPASGKKVPAKKH</sequence>
<proteinExistence type="predicted"/>
<dbReference type="Proteomes" id="UP000075312">
    <property type="component" value="Unassembled WGS sequence"/>
</dbReference>